<comment type="caution">
    <text evidence="2">The sequence shown here is derived from an EMBL/GenBank/DDBJ whole genome shotgun (WGS) entry which is preliminary data.</text>
</comment>
<sequence length="147" mass="16756">MLINIIKRGDILFIHLVFFFILSLVTSLLSAAHAAYNSPVELINILGTTIFLVGLSLYSYYQGKKSNKNYTKFIIGYIILLVITCVIAPITKVYSFAIIFFLNIIPMYAITHFMGKFTNDSLVIILSFSLELFLIFICFYIGKRRTS</sequence>
<reference evidence="2" key="1">
    <citation type="submission" date="2019-08" db="EMBL/GenBank/DDBJ databases">
        <authorList>
            <person name="Kucharzyk K."/>
            <person name="Murdoch R.W."/>
            <person name="Higgins S."/>
            <person name="Loffler F."/>
        </authorList>
    </citation>
    <scope>NUCLEOTIDE SEQUENCE</scope>
</reference>
<gene>
    <name evidence="2" type="ORF">SDC9_70095</name>
</gene>
<feature type="transmembrane region" description="Helical" evidence="1">
    <location>
        <begin position="42"/>
        <end position="61"/>
    </location>
</feature>
<feature type="transmembrane region" description="Helical" evidence="1">
    <location>
        <begin position="96"/>
        <end position="115"/>
    </location>
</feature>
<accession>A0A644Y6Q3</accession>
<dbReference type="AlphaFoldDB" id="A0A644Y6Q3"/>
<protein>
    <submittedName>
        <fullName evidence="2">Uncharacterized protein</fullName>
    </submittedName>
</protein>
<evidence type="ECO:0000313" key="2">
    <source>
        <dbReference type="EMBL" id="MPM23621.1"/>
    </source>
</evidence>
<evidence type="ECO:0000256" key="1">
    <source>
        <dbReference type="SAM" id="Phobius"/>
    </source>
</evidence>
<organism evidence="2">
    <name type="scientific">bioreactor metagenome</name>
    <dbReference type="NCBI Taxonomy" id="1076179"/>
    <lineage>
        <taxon>unclassified sequences</taxon>
        <taxon>metagenomes</taxon>
        <taxon>ecological metagenomes</taxon>
    </lineage>
</organism>
<keyword evidence="1" id="KW-0472">Membrane</keyword>
<proteinExistence type="predicted"/>
<keyword evidence="1" id="KW-1133">Transmembrane helix</keyword>
<feature type="transmembrane region" description="Helical" evidence="1">
    <location>
        <begin position="122"/>
        <end position="142"/>
    </location>
</feature>
<feature type="transmembrane region" description="Helical" evidence="1">
    <location>
        <begin position="12"/>
        <end position="36"/>
    </location>
</feature>
<dbReference type="EMBL" id="VSSQ01004075">
    <property type="protein sequence ID" value="MPM23621.1"/>
    <property type="molecule type" value="Genomic_DNA"/>
</dbReference>
<name>A0A644Y6Q3_9ZZZZ</name>
<keyword evidence="1" id="KW-0812">Transmembrane</keyword>